<evidence type="ECO:0000256" key="5">
    <source>
        <dbReference type="ARBA" id="ARBA00022630"/>
    </source>
</evidence>
<dbReference type="SMART" id="SM01228">
    <property type="entry name" value="GIDA_assoc_3"/>
    <property type="match status" value="1"/>
</dbReference>
<dbReference type="PROSITE" id="PS01280">
    <property type="entry name" value="GIDA_1"/>
    <property type="match status" value="1"/>
</dbReference>
<dbReference type="PANTHER" id="PTHR11806:SF0">
    <property type="entry name" value="PROTEIN MTO1 HOMOLOG, MITOCHONDRIAL"/>
    <property type="match status" value="1"/>
</dbReference>
<dbReference type="Gene3D" id="1.10.10.1800">
    <property type="entry name" value="tRNA uridine 5-carboxymethylaminomethyl modification enzyme MnmG/GidA"/>
    <property type="match status" value="1"/>
</dbReference>
<comment type="subunit">
    <text evidence="9 11">Homodimer. Heterotetramer of two MnmE and two MnmG subunits.</text>
</comment>
<dbReference type="GO" id="GO:0030488">
    <property type="term" value="P:tRNA methylation"/>
    <property type="evidence" value="ECO:0007669"/>
    <property type="project" value="TreeGrafter"/>
</dbReference>
<evidence type="ECO:0000256" key="10">
    <source>
        <dbReference type="ARBA" id="ARBA00031800"/>
    </source>
</evidence>
<dbReference type="InterPro" id="IPR049312">
    <property type="entry name" value="GIDA_C_N"/>
</dbReference>
<dbReference type="InterPro" id="IPR004416">
    <property type="entry name" value="MnmG"/>
</dbReference>
<evidence type="ECO:0000256" key="2">
    <source>
        <dbReference type="ARBA" id="ARBA00003717"/>
    </source>
</evidence>
<dbReference type="InterPro" id="IPR040131">
    <property type="entry name" value="MnmG_N"/>
</dbReference>
<dbReference type="GO" id="GO:0005829">
    <property type="term" value="C:cytosol"/>
    <property type="evidence" value="ECO:0007669"/>
    <property type="project" value="TreeGrafter"/>
</dbReference>
<comment type="similarity">
    <text evidence="3 11">Belongs to the MnmG family.</text>
</comment>
<keyword evidence="5 11" id="KW-0285">Flavoprotein</keyword>
<evidence type="ECO:0000256" key="3">
    <source>
        <dbReference type="ARBA" id="ARBA00007653"/>
    </source>
</evidence>
<feature type="domain" description="tRNA uridine 5-carboxymethylaminomethyl modification enzyme C-terminal subdomain" evidence="12">
    <location>
        <begin position="541"/>
        <end position="612"/>
    </location>
</feature>
<keyword evidence="6 11" id="KW-0819">tRNA processing</keyword>
<dbReference type="Pfam" id="PF21680">
    <property type="entry name" value="GIDA_C_1st"/>
    <property type="match status" value="1"/>
</dbReference>
<dbReference type="InterPro" id="IPR026904">
    <property type="entry name" value="MnmG_C"/>
</dbReference>
<dbReference type="Proteomes" id="UP000698963">
    <property type="component" value="Unassembled WGS sequence"/>
</dbReference>
<dbReference type="InterPro" id="IPR020595">
    <property type="entry name" value="MnmG-rel_CS"/>
</dbReference>
<evidence type="ECO:0000313" key="14">
    <source>
        <dbReference type="Proteomes" id="UP000698963"/>
    </source>
</evidence>
<comment type="caution">
    <text evidence="11">Lacks conserved residue(s) required for the propagation of feature annotation.</text>
</comment>
<dbReference type="Pfam" id="PF13932">
    <property type="entry name" value="SAM_GIDA_C"/>
    <property type="match status" value="1"/>
</dbReference>
<dbReference type="HAMAP" id="MF_00129">
    <property type="entry name" value="MnmG_GidA"/>
    <property type="match status" value="1"/>
</dbReference>
<dbReference type="PANTHER" id="PTHR11806">
    <property type="entry name" value="GLUCOSE INHIBITED DIVISION PROTEIN A"/>
    <property type="match status" value="1"/>
</dbReference>
<organism evidence="13 14">
    <name type="scientific">Mailhella massiliensis</name>
    <dbReference type="NCBI Taxonomy" id="1903261"/>
    <lineage>
        <taxon>Bacteria</taxon>
        <taxon>Pseudomonadati</taxon>
        <taxon>Thermodesulfobacteriota</taxon>
        <taxon>Desulfovibrionia</taxon>
        <taxon>Desulfovibrionales</taxon>
        <taxon>Desulfovibrionaceae</taxon>
        <taxon>Mailhella</taxon>
    </lineage>
</organism>
<dbReference type="FunFam" id="3.50.50.60:FF:000002">
    <property type="entry name" value="tRNA uridine 5-carboxymethylaminomethyl modification enzyme MnmG"/>
    <property type="match status" value="1"/>
</dbReference>
<accession>A0A921AZ34</accession>
<evidence type="ECO:0000313" key="13">
    <source>
        <dbReference type="EMBL" id="HJD98413.1"/>
    </source>
</evidence>
<comment type="caution">
    <text evidence="13">The sequence shown here is derived from an EMBL/GenBank/DDBJ whole genome shotgun (WGS) entry which is preliminary data.</text>
</comment>
<protein>
    <recommendedName>
        <fullName evidence="4 11">tRNA uridine 5-carboxymethylaminomethyl modification enzyme MnmG</fullName>
    </recommendedName>
    <alternativeName>
        <fullName evidence="10 11">Glucose-inhibited division protein A</fullName>
    </alternativeName>
</protein>
<keyword evidence="7 11" id="KW-0274">FAD</keyword>
<dbReference type="GO" id="GO:0002098">
    <property type="term" value="P:tRNA wobble uridine modification"/>
    <property type="evidence" value="ECO:0007669"/>
    <property type="project" value="InterPro"/>
</dbReference>
<gene>
    <name evidence="11 13" type="primary">mnmG</name>
    <name evidence="11" type="synonym">gidA</name>
    <name evidence="13" type="ORF">K8W16_12320</name>
</gene>
<dbReference type="InterPro" id="IPR002218">
    <property type="entry name" value="MnmG-rel"/>
</dbReference>
<proteinExistence type="inferred from homology"/>
<evidence type="ECO:0000256" key="7">
    <source>
        <dbReference type="ARBA" id="ARBA00022827"/>
    </source>
</evidence>
<dbReference type="InterPro" id="IPR044920">
    <property type="entry name" value="MnmG_C_subdom_sf"/>
</dbReference>
<evidence type="ECO:0000259" key="12">
    <source>
        <dbReference type="SMART" id="SM01228"/>
    </source>
</evidence>
<reference evidence="13" key="2">
    <citation type="submission" date="2021-09" db="EMBL/GenBank/DDBJ databases">
        <authorList>
            <person name="Gilroy R."/>
        </authorList>
    </citation>
    <scope>NUCLEOTIDE SEQUENCE</scope>
    <source>
        <strain evidence="13">ChiGjej2B2-19336</strain>
    </source>
</reference>
<sequence length="629" mass="68797">MTHYSCIVVGAGHAGCEAAMALARLGHEVLVVTSNVDRIGHLSCNPAIGGLAKGHLVREIDALGGCMGKWADEAGIQFRILNASKGPAVRARRAQMDRETYIAAAKRDMFAQPGLTLWQDMVTEIIAENGRACGVRTQLGKEFAADHILLTTGTFLQGLVHIGLVHYSAGRFGDSAAMQLSDSLRALGLTLGRLKTGTTPRILASTIDFDALEAQYGDTPPQGFSFSGPGPVLPQVPCFISWTNERTHDIIRSGLDRSPLFTGVITGVGARYCPSVEDKVARFPERDRHHVFIEPEGLGRQEYYANGISTSLPLDIQEKMVNSIRGLEHAKIVRPGYAIEYDYVNPVQLRPTFETRRVEGLWLAGQINGTSGYEEAAAQGLWAALNIDAKIKGREPFLPARSEAYMAVLADELVTKGTNEPFRMFTSRAEYRLLLREDNADSRLTPRGRDIGLVGDHQWELFRERQKALHGLMGKLSSVRLTPDAATQAAFAGLNEPCPSQAVTLADLGRRPQLPLRRLSVFLPELADAPEGIVQEAETILRYSGYLELQDELVRRASRQEAVRLPADMDYTGIAGLSREIQEKLNAIRPLTLGQAGRISGVTPAALACVEIELKKRGLYQETPGVQKK</sequence>
<name>A0A921AZ34_9BACT</name>
<dbReference type="EMBL" id="DYZA01000255">
    <property type="protein sequence ID" value="HJD98413.1"/>
    <property type="molecule type" value="Genomic_DNA"/>
</dbReference>
<reference evidence="13" key="1">
    <citation type="journal article" date="2021" name="PeerJ">
        <title>Extensive microbial diversity within the chicken gut microbiome revealed by metagenomics and culture.</title>
        <authorList>
            <person name="Gilroy R."/>
            <person name="Ravi A."/>
            <person name="Getino M."/>
            <person name="Pursley I."/>
            <person name="Horton D.L."/>
            <person name="Alikhan N.F."/>
            <person name="Baker D."/>
            <person name="Gharbi K."/>
            <person name="Hall N."/>
            <person name="Watson M."/>
            <person name="Adriaenssens E.M."/>
            <person name="Foster-Nyarko E."/>
            <person name="Jarju S."/>
            <person name="Secka A."/>
            <person name="Antonio M."/>
            <person name="Oren A."/>
            <person name="Chaudhuri R.R."/>
            <person name="La Ragione R."/>
            <person name="Hildebrand F."/>
            <person name="Pallen M.J."/>
        </authorList>
    </citation>
    <scope>NUCLEOTIDE SEQUENCE</scope>
    <source>
        <strain evidence="13">ChiGjej2B2-19336</strain>
    </source>
</reference>
<dbReference type="FunFam" id="1.10.150.570:FF:000001">
    <property type="entry name" value="tRNA uridine 5-carboxymethylaminomethyl modification enzyme MnmG"/>
    <property type="match status" value="1"/>
</dbReference>
<dbReference type="Gene3D" id="1.10.150.570">
    <property type="entry name" value="GidA associated domain, C-terminal subdomain"/>
    <property type="match status" value="1"/>
</dbReference>
<dbReference type="SUPFAM" id="SSF51905">
    <property type="entry name" value="FAD/NAD(P)-binding domain"/>
    <property type="match status" value="1"/>
</dbReference>
<dbReference type="AlphaFoldDB" id="A0A921AZ34"/>
<dbReference type="InterPro" id="IPR036188">
    <property type="entry name" value="FAD/NAD-bd_sf"/>
</dbReference>
<keyword evidence="8 11" id="KW-0520">NAD</keyword>
<dbReference type="Pfam" id="PF01134">
    <property type="entry name" value="GIDA"/>
    <property type="match status" value="1"/>
</dbReference>
<evidence type="ECO:0000256" key="8">
    <source>
        <dbReference type="ARBA" id="ARBA00023027"/>
    </source>
</evidence>
<keyword evidence="11" id="KW-0963">Cytoplasm</keyword>
<evidence type="ECO:0000256" key="6">
    <source>
        <dbReference type="ARBA" id="ARBA00022694"/>
    </source>
</evidence>
<comment type="cofactor">
    <cofactor evidence="1 11">
        <name>FAD</name>
        <dbReference type="ChEBI" id="CHEBI:57692"/>
    </cofactor>
</comment>
<dbReference type="GO" id="GO:0050660">
    <property type="term" value="F:flavin adenine dinucleotide binding"/>
    <property type="evidence" value="ECO:0007669"/>
    <property type="project" value="UniProtKB-UniRule"/>
</dbReference>
<feature type="binding site" evidence="11">
    <location>
        <begin position="269"/>
        <end position="283"/>
    </location>
    <ligand>
        <name>NAD(+)</name>
        <dbReference type="ChEBI" id="CHEBI:57540"/>
    </ligand>
</feature>
<evidence type="ECO:0000256" key="4">
    <source>
        <dbReference type="ARBA" id="ARBA00020461"/>
    </source>
</evidence>
<dbReference type="RefSeq" id="WP_304124325.1">
    <property type="nucleotide sequence ID" value="NZ_DYZA01000255.1"/>
</dbReference>
<evidence type="ECO:0000256" key="9">
    <source>
        <dbReference type="ARBA" id="ARBA00025948"/>
    </source>
</evidence>
<evidence type="ECO:0000256" key="11">
    <source>
        <dbReference type="HAMAP-Rule" id="MF_00129"/>
    </source>
</evidence>
<feature type="binding site" evidence="11">
    <location>
        <begin position="10"/>
        <end position="15"/>
    </location>
    <ligand>
        <name>FAD</name>
        <dbReference type="ChEBI" id="CHEBI:57692"/>
    </ligand>
</feature>
<dbReference type="InterPro" id="IPR047001">
    <property type="entry name" value="MnmG_C_subdom"/>
</dbReference>
<evidence type="ECO:0000256" key="1">
    <source>
        <dbReference type="ARBA" id="ARBA00001974"/>
    </source>
</evidence>
<dbReference type="NCBIfam" id="TIGR00136">
    <property type="entry name" value="mnmG_gidA"/>
    <property type="match status" value="1"/>
</dbReference>
<comment type="subcellular location">
    <subcellularLocation>
        <location evidence="11">Cytoplasm</location>
    </subcellularLocation>
</comment>
<dbReference type="Gene3D" id="3.50.50.60">
    <property type="entry name" value="FAD/NAD(P)-binding domain"/>
    <property type="match status" value="2"/>
</dbReference>
<comment type="function">
    <text evidence="2 11">NAD-binding protein involved in the addition of a carboxymethylaminomethyl (cmnm) group at the wobble position (U34) of certain tRNAs, forming tRNA-cmnm(5)s(2)U34.</text>
</comment>